<sequence>MDFVLNDSDLPDFTRLTWKKLRYLTLGIHQLKQSRSYTHEHLNQSGLYSLYVNREDSSVVRLQLRSLSLPANSKVYNIWLRTGIGHIPNIEWYCQCKVGARVVGCCTHVASVLWYLGYWCHNHTQKKTPSLGYTDTLQVVAAGWSNENSARESEKEI</sequence>
<dbReference type="Proteomes" id="UP000887116">
    <property type="component" value="Unassembled WGS sequence"/>
</dbReference>
<gene>
    <name evidence="1" type="primary">EVAR_47153_1</name>
    <name evidence="1" type="ORF">TNCT_419411</name>
</gene>
<reference evidence="1" key="1">
    <citation type="submission" date="2020-07" db="EMBL/GenBank/DDBJ databases">
        <title>Multicomponent nature underlies the extraordinary mechanical properties of spider dragline silk.</title>
        <authorList>
            <person name="Kono N."/>
            <person name="Nakamura H."/>
            <person name="Mori M."/>
            <person name="Yoshida Y."/>
            <person name="Ohtoshi R."/>
            <person name="Malay A.D."/>
            <person name="Moran D.A.P."/>
            <person name="Tomita M."/>
            <person name="Numata K."/>
            <person name="Arakawa K."/>
        </authorList>
    </citation>
    <scope>NUCLEOTIDE SEQUENCE</scope>
</reference>
<protein>
    <recommendedName>
        <fullName evidence="3">SWIM-type domain-containing protein</fullName>
    </recommendedName>
</protein>
<evidence type="ECO:0000313" key="1">
    <source>
        <dbReference type="EMBL" id="GFQ71916.1"/>
    </source>
</evidence>
<keyword evidence="2" id="KW-1185">Reference proteome</keyword>
<proteinExistence type="predicted"/>
<accession>A0A8X6KF57</accession>
<dbReference type="EMBL" id="BMAO01011200">
    <property type="protein sequence ID" value="GFQ71916.1"/>
    <property type="molecule type" value="Genomic_DNA"/>
</dbReference>
<dbReference type="OrthoDB" id="6514278at2759"/>
<dbReference type="AlphaFoldDB" id="A0A8X6KF57"/>
<organism evidence="1 2">
    <name type="scientific">Trichonephila clavata</name>
    <name type="common">Joro spider</name>
    <name type="synonym">Nephila clavata</name>
    <dbReference type="NCBI Taxonomy" id="2740835"/>
    <lineage>
        <taxon>Eukaryota</taxon>
        <taxon>Metazoa</taxon>
        <taxon>Ecdysozoa</taxon>
        <taxon>Arthropoda</taxon>
        <taxon>Chelicerata</taxon>
        <taxon>Arachnida</taxon>
        <taxon>Araneae</taxon>
        <taxon>Araneomorphae</taxon>
        <taxon>Entelegynae</taxon>
        <taxon>Araneoidea</taxon>
        <taxon>Nephilidae</taxon>
        <taxon>Trichonephila</taxon>
    </lineage>
</organism>
<evidence type="ECO:0008006" key="3">
    <source>
        <dbReference type="Google" id="ProtNLM"/>
    </source>
</evidence>
<comment type="caution">
    <text evidence="1">The sequence shown here is derived from an EMBL/GenBank/DDBJ whole genome shotgun (WGS) entry which is preliminary data.</text>
</comment>
<name>A0A8X6KF57_TRICU</name>
<evidence type="ECO:0000313" key="2">
    <source>
        <dbReference type="Proteomes" id="UP000887116"/>
    </source>
</evidence>